<proteinExistence type="predicted"/>
<dbReference type="RefSeq" id="WP_007469994.1">
    <property type="nucleotide sequence ID" value="NZ_KI391953.1"/>
</dbReference>
<evidence type="ECO:0008006" key="4">
    <source>
        <dbReference type="Google" id="ProtNLM"/>
    </source>
</evidence>
<accession>E5XR95</accession>
<protein>
    <recommendedName>
        <fullName evidence="4">Polyketide cyclase / dehydrase and lipid transport</fullName>
    </recommendedName>
</protein>
<feature type="transmembrane region" description="Helical" evidence="1">
    <location>
        <begin position="6"/>
        <end position="32"/>
    </location>
</feature>
<gene>
    <name evidence="2" type="ORF">HMPREF9336_02017</name>
</gene>
<dbReference type="OrthoDB" id="4375564at2"/>
<reference evidence="2 3" key="1">
    <citation type="journal article" date="2011" name="Stand. Genomic Sci.">
        <title>High quality draft genome sequence of Segniliparus rugosus CDC 945(T)= (ATCC BAA-974(T)).</title>
        <authorList>
            <person name="Earl A.M."/>
            <person name="Desjardins C.A."/>
            <person name="Fitzgerald M.G."/>
            <person name="Arachchi H.M."/>
            <person name="Zeng Q."/>
            <person name="Mehta T."/>
            <person name="Griggs A."/>
            <person name="Birren B.W."/>
            <person name="Toney N.C."/>
            <person name="Carr J."/>
            <person name="Posey J."/>
            <person name="Butler W.R."/>
        </authorList>
    </citation>
    <scope>NUCLEOTIDE SEQUENCE [LARGE SCALE GENOMIC DNA]</scope>
    <source>
        <strain evidence="3">ATCC BAA-974 / DSM 45345 / CCUG 50838 / CIP 108380 / JCM 13579 / CDC 945</strain>
    </source>
</reference>
<organism evidence="2 3">
    <name type="scientific">Segniliparus rugosus (strain ATCC BAA-974 / DSM 45345 / CCUG 50838 / CIP 108380 / JCM 13579 / CDC 945)</name>
    <dbReference type="NCBI Taxonomy" id="679197"/>
    <lineage>
        <taxon>Bacteria</taxon>
        <taxon>Bacillati</taxon>
        <taxon>Actinomycetota</taxon>
        <taxon>Actinomycetes</taxon>
        <taxon>Mycobacteriales</taxon>
        <taxon>Segniliparaceae</taxon>
        <taxon>Segniliparus</taxon>
    </lineage>
</organism>
<name>E5XR95_SEGRC</name>
<dbReference type="EMBL" id="ACZI02000002">
    <property type="protein sequence ID" value="EFV13136.1"/>
    <property type="molecule type" value="Genomic_DNA"/>
</dbReference>
<evidence type="ECO:0000313" key="2">
    <source>
        <dbReference type="EMBL" id="EFV13136.1"/>
    </source>
</evidence>
<dbReference type="Pfam" id="PF10604">
    <property type="entry name" value="Polyketide_cyc2"/>
    <property type="match status" value="1"/>
</dbReference>
<evidence type="ECO:0000313" key="3">
    <source>
        <dbReference type="Proteomes" id="UP000004816"/>
    </source>
</evidence>
<sequence>MTTETWLWIAVGVVVAAALAGLGALAVLFALAHGERGPRRFRVDPVEGDPGAYLDEKATWAATAEVTVPIKPEQVWAALTEREHLRLPLIVTGPTWKGEEAVYRGAFAAWSERVARSEQARELTTIGVGVSAPLLIKSFGQRYLLRPGDKGTTVAWTIAITPKWVGFLPLRWTGFLARPVLKFALRDGLK</sequence>
<comment type="caution">
    <text evidence="2">The sequence shown here is derived from an EMBL/GenBank/DDBJ whole genome shotgun (WGS) entry which is preliminary data.</text>
</comment>
<dbReference type="Proteomes" id="UP000004816">
    <property type="component" value="Unassembled WGS sequence"/>
</dbReference>
<dbReference type="eggNOG" id="COG3832">
    <property type="taxonomic scope" value="Bacteria"/>
</dbReference>
<dbReference type="AlphaFoldDB" id="E5XR95"/>
<dbReference type="STRING" id="679197.HMPREF9336_02017"/>
<dbReference type="SUPFAM" id="SSF55961">
    <property type="entry name" value="Bet v1-like"/>
    <property type="match status" value="1"/>
</dbReference>
<keyword evidence="1" id="KW-0472">Membrane</keyword>
<keyword evidence="1" id="KW-1133">Transmembrane helix</keyword>
<keyword evidence="1" id="KW-0812">Transmembrane</keyword>
<evidence type="ECO:0000256" key="1">
    <source>
        <dbReference type="SAM" id="Phobius"/>
    </source>
</evidence>
<dbReference type="HOGENOM" id="CLU_106644_0_0_11"/>
<keyword evidence="3" id="KW-1185">Reference proteome</keyword>
<dbReference type="InterPro" id="IPR019587">
    <property type="entry name" value="Polyketide_cyclase/dehydratase"/>
</dbReference>